<name>A0A1H9F4A6_9GAMM</name>
<dbReference type="GO" id="GO:0009294">
    <property type="term" value="P:DNA-mediated transformation"/>
    <property type="evidence" value="ECO:0007669"/>
    <property type="project" value="InterPro"/>
</dbReference>
<evidence type="ECO:0000259" key="3">
    <source>
        <dbReference type="Pfam" id="PF17782"/>
    </source>
</evidence>
<dbReference type="PANTHER" id="PTHR43022">
    <property type="entry name" value="PROTEIN SMF"/>
    <property type="match status" value="1"/>
</dbReference>
<evidence type="ECO:0000313" key="4">
    <source>
        <dbReference type="EMBL" id="SEQ32731.1"/>
    </source>
</evidence>
<dbReference type="RefSeq" id="WP_093284422.1">
    <property type="nucleotide sequence ID" value="NZ_FOFS01000005.1"/>
</dbReference>
<dbReference type="Pfam" id="PF02481">
    <property type="entry name" value="DNA_processg_A"/>
    <property type="match status" value="1"/>
</dbReference>
<comment type="similarity">
    <text evidence="1">Belongs to the DprA/Smf family.</text>
</comment>
<dbReference type="InterPro" id="IPR003488">
    <property type="entry name" value="DprA"/>
</dbReference>
<dbReference type="Gene3D" id="3.40.50.450">
    <property type="match status" value="1"/>
</dbReference>
<keyword evidence="5" id="KW-1185">Reference proteome</keyword>
<dbReference type="InterPro" id="IPR041614">
    <property type="entry name" value="DprA_WH"/>
</dbReference>
<proteinExistence type="inferred from homology"/>
<protein>
    <submittedName>
        <fullName evidence="4">DNA processing protein</fullName>
    </submittedName>
</protein>
<dbReference type="Gene3D" id="1.10.10.10">
    <property type="entry name" value="Winged helix-like DNA-binding domain superfamily/Winged helix DNA-binding domain"/>
    <property type="match status" value="1"/>
</dbReference>
<dbReference type="NCBIfam" id="TIGR00732">
    <property type="entry name" value="dprA"/>
    <property type="match status" value="1"/>
</dbReference>
<sequence length="371" mass="38574">MDDRETRAWLQLNRADGLGAGTLAMLVERFGSASTVVSSSPAALRGAGLSEAQAQALREADAAGIAADLDWLAQGNRRLLTLADAAYPPQLREIARPPPLLFCQGDTELLTLPQLAIVGARNATPQGLQNAHDFAAELARRGLVITSGLALGIDGAAHRGALSADAYTIAVCGTGLDRVYPARHKSLAHELAARGLLVSEFPTGVAALADHFPRRNRIISGLSLGVLVVEAARESGSLITARLALEQGREVMAIPGSIHNPQARGCHALIRQGAKLVETVDDVLEELGPLLGTRLAASIPAAARDAQQTARDPLTGRLLAALGDELLDVDALSARLGAPVSTIQAALTRLELEGGIAVTASGRYQRLSAAG</sequence>
<feature type="domain" description="DprA winged helix" evidence="3">
    <location>
        <begin position="304"/>
        <end position="357"/>
    </location>
</feature>
<evidence type="ECO:0000256" key="1">
    <source>
        <dbReference type="ARBA" id="ARBA00006525"/>
    </source>
</evidence>
<feature type="domain" description="Smf/DprA SLOG" evidence="2">
    <location>
        <begin position="79"/>
        <end position="287"/>
    </location>
</feature>
<dbReference type="Proteomes" id="UP000199233">
    <property type="component" value="Unassembled WGS sequence"/>
</dbReference>
<evidence type="ECO:0000259" key="2">
    <source>
        <dbReference type="Pfam" id="PF02481"/>
    </source>
</evidence>
<dbReference type="InterPro" id="IPR057666">
    <property type="entry name" value="DrpA_SLOG"/>
</dbReference>
<dbReference type="STRING" id="489703.SAMN04488038_105245"/>
<dbReference type="SUPFAM" id="SSF102405">
    <property type="entry name" value="MCP/YpsA-like"/>
    <property type="match status" value="1"/>
</dbReference>
<dbReference type="AlphaFoldDB" id="A0A1H9F4A6"/>
<dbReference type="Pfam" id="PF21102">
    <property type="entry name" value="DprA_N"/>
    <property type="match status" value="1"/>
</dbReference>
<reference evidence="4 5" key="1">
    <citation type="submission" date="2016-10" db="EMBL/GenBank/DDBJ databases">
        <authorList>
            <person name="de Groot N.N."/>
        </authorList>
    </citation>
    <scope>NUCLEOTIDE SEQUENCE [LARGE SCALE GENOMIC DNA]</scope>
    <source>
        <strain evidence="4 5">DSM 25927</strain>
    </source>
</reference>
<gene>
    <name evidence="4" type="ORF">SAMN04488038_105245</name>
</gene>
<evidence type="ECO:0000313" key="5">
    <source>
        <dbReference type="Proteomes" id="UP000199233"/>
    </source>
</evidence>
<dbReference type="OrthoDB" id="9785707at2"/>
<dbReference type="Pfam" id="PF17782">
    <property type="entry name" value="WHD_DprA"/>
    <property type="match status" value="1"/>
</dbReference>
<accession>A0A1H9F4A6</accession>
<dbReference type="EMBL" id="FOFS01000005">
    <property type="protein sequence ID" value="SEQ32731.1"/>
    <property type="molecule type" value="Genomic_DNA"/>
</dbReference>
<dbReference type="InterPro" id="IPR036388">
    <property type="entry name" value="WH-like_DNA-bd_sf"/>
</dbReference>
<organism evidence="4 5">
    <name type="scientific">Solimonas aquatica</name>
    <dbReference type="NCBI Taxonomy" id="489703"/>
    <lineage>
        <taxon>Bacteria</taxon>
        <taxon>Pseudomonadati</taxon>
        <taxon>Pseudomonadota</taxon>
        <taxon>Gammaproteobacteria</taxon>
        <taxon>Nevskiales</taxon>
        <taxon>Nevskiaceae</taxon>
        <taxon>Solimonas</taxon>
    </lineage>
</organism>
<dbReference type="PANTHER" id="PTHR43022:SF1">
    <property type="entry name" value="PROTEIN SMF"/>
    <property type="match status" value="1"/>
</dbReference>